<evidence type="ECO:0000313" key="2">
    <source>
        <dbReference type="EnsemblMetazoa" id="XP_014254497.1"/>
    </source>
</evidence>
<reference evidence="2" key="1">
    <citation type="submission" date="2022-01" db="UniProtKB">
        <authorList>
            <consortium name="EnsemblMetazoa"/>
        </authorList>
    </citation>
    <scope>IDENTIFICATION</scope>
</reference>
<feature type="compositionally biased region" description="Polar residues" evidence="1">
    <location>
        <begin position="55"/>
        <end position="64"/>
    </location>
</feature>
<accession>A0A8I6RY30</accession>
<sequence>MLVGKLCKPILKFVHVIQKLLRQNCIDRKFHNERRINCQNTAKKKVDFAGERPTPDSTGNASNRRLTRRQNKDFVVSHVEKADLNASFRAPLRHKTAKSAVIKKKSYTKTSNDTSKSISEHNPKKISRDVQTGIKSRDNKSRKKLRTGSAIKKKRKYKKRKRDSESTNKKTKTINVNKRHKINKSKRKCFIDDIKLSRIRARNYDRKPDPSNGLKKKATNYSPLFVFDQICMIIDIVMPHFVLSAVEQSFAKTDLANNQVRNYVNDYIHDAKKGFKEMIFYYLCNSQEDVWREKLNQIWHCLKMCKFYILRSDGTKKKSTNVKNYVKVNAKIAPAKKKKAYKFVPKASYVKSCLPLQEAGRSTSDITMENVSSFVPKECRVDAKVMYVKPKTK</sequence>
<dbReference type="GeneID" id="106669490"/>
<feature type="compositionally biased region" description="Basic and acidic residues" evidence="1">
    <location>
        <begin position="44"/>
        <end position="54"/>
    </location>
</feature>
<feature type="region of interest" description="Disordered" evidence="1">
    <location>
        <begin position="95"/>
        <end position="175"/>
    </location>
</feature>
<protein>
    <submittedName>
        <fullName evidence="2">Uncharacterized protein</fullName>
    </submittedName>
</protein>
<feature type="region of interest" description="Disordered" evidence="1">
    <location>
        <begin position="44"/>
        <end position="73"/>
    </location>
</feature>
<dbReference type="RefSeq" id="XP_014254497.1">
    <property type="nucleotide sequence ID" value="XM_014399011.1"/>
</dbReference>
<feature type="compositionally biased region" description="Basic residues" evidence="1">
    <location>
        <begin position="140"/>
        <end position="161"/>
    </location>
</feature>
<proteinExistence type="predicted"/>
<name>A0A8I6RY30_CIMLE</name>
<organism evidence="2 3">
    <name type="scientific">Cimex lectularius</name>
    <name type="common">Bed bug</name>
    <name type="synonym">Acanthia lectularia</name>
    <dbReference type="NCBI Taxonomy" id="79782"/>
    <lineage>
        <taxon>Eukaryota</taxon>
        <taxon>Metazoa</taxon>
        <taxon>Ecdysozoa</taxon>
        <taxon>Arthropoda</taxon>
        <taxon>Hexapoda</taxon>
        <taxon>Insecta</taxon>
        <taxon>Pterygota</taxon>
        <taxon>Neoptera</taxon>
        <taxon>Paraneoptera</taxon>
        <taxon>Hemiptera</taxon>
        <taxon>Heteroptera</taxon>
        <taxon>Panheteroptera</taxon>
        <taxon>Cimicomorpha</taxon>
        <taxon>Cimicidae</taxon>
        <taxon>Cimex</taxon>
    </lineage>
</organism>
<keyword evidence="3" id="KW-1185">Reference proteome</keyword>
<dbReference type="EnsemblMetazoa" id="XM_014399011.1">
    <property type="protein sequence ID" value="XP_014254497.1"/>
    <property type="gene ID" value="LOC106669490"/>
</dbReference>
<feature type="compositionally biased region" description="Basic and acidic residues" evidence="1">
    <location>
        <begin position="118"/>
        <end position="128"/>
    </location>
</feature>
<dbReference type="Proteomes" id="UP000494040">
    <property type="component" value="Unassembled WGS sequence"/>
</dbReference>
<feature type="compositionally biased region" description="Polar residues" evidence="1">
    <location>
        <begin position="108"/>
        <end position="117"/>
    </location>
</feature>
<feature type="compositionally biased region" description="Basic residues" evidence="1">
    <location>
        <begin position="95"/>
        <end position="107"/>
    </location>
</feature>
<evidence type="ECO:0000313" key="3">
    <source>
        <dbReference type="Proteomes" id="UP000494040"/>
    </source>
</evidence>
<evidence type="ECO:0000256" key="1">
    <source>
        <dbReference type="SAM" id="MobiDB-lite"/>
    </source>
</evidence>
<dbReference type="AlphaFoldDB" id="A0A8I6RY30"/>
<dbReference type="KEGG" id="clec:106669490"/>